<proteinExistence type="predicted"/>
<evidence type="ECO:0000313" key="2">
    <source>
        <dbReference type="Proteomes" id="UP000823775"/>
    </source>
</evidence>
<gene>
    <name evidence="1" type="ORF">HAX54_008636</name>
</gene>
<sequence>METPTGQQSDTMISRKVSQAVQKAITVDQTATTSDDQVATVVMLIALDEQTTTVVMPQADQNVVAAMPQSDQTAADQVATAMSPADQVVTTPSMDHVIRTDTIKPH</sequence>
<organism evidence="1 2">
    <name type="scientific">Datura stramonium</name>
    <name type="common">Jimsonweed</name>
    <name type="synonym">Common thornapple</name>
    <dbReference type="NCBI Taxonomy" id="4076"/>
    <lineage>
        <taxon>Eukaryota</taxon>
        <taxon>Viridiplantae</taxon>
        <taxon>Streptophyta</taxon>
        <taxon>Embryophyta</taxon>
        <taxon>Tracheophyta</taxon>
        <taxon>Spermatophyta</taxon>
        <taxon>Magnoliopsida</taxon>
        <taxon>eudicotyledons</taxon>
        <taxon>Gunneridae</taxon>
        <taxon>Pentapetalae</taxon>
        <taxon>asterids</taxon>
        <taxon>lamiids</taxon>
        <taxon>Solanales</taxon>
        <taxon>Solanaceae</taxon>
        <taxon>Solanoideae</taxon>
        <taxon>Datureae</taxon>
        <taxon>Datura</taxon>
    </lineage>
</organism>
<reference evidence="1 2" key="1">
    <citation type="journal article" date="2021" name="BMC Genomics">
        <title>Datura genome reveals duplications of psychoactive alkaloid biosynthetic genes and high mutation rate following tissue culture.</title>
        <authorList>
            <person name="Rajewski A."/>
            <person name="Carter-House D."/>
            <person name="Stajich J."/>
            <person name="Litt A."/>
        </authorList>
    </citation>
    <scope>NUCLEOTIDE SEQUENCE [LARGE SCALE GENOMIC DNA]</scope>
    <source>
        <strain evidence="1">AR-01</strain>
    </source>
</reference>
<evidence type="ECO:0000313" key="1">
    <source>
        <dbReference type="EMBL" id="MCD7469532.1"/>
    </source>
</evidence>
<name>A0ABS8TG98_DATST</name>
<dbReference type="Proteomes" id="UP000823775">
    <property type="component" value="Unassembled WGS sequence"/>
</dbReference>
<comment type="caution">
    <text evidence="1">The sequence shown here is derived from an EMBL/GenBank/DDBJ whole genome shotgun (WGS) entry which is preliminary data.</text>
</comment>
<accession>A0ABS8TG98</accession>
<protein>
    <submittedName>
        <fullName evidence="1">Uncharacterized protein</fullName>
    </submittedName>
</protein>
<dbReference type="EMBL" id="JACEIK010001452">
    <property type="protein sequence ID" value="MCD7469532.1"/>
    <property type="molecule type" value="Genomic_DNA"/>
</dbReference>
<keyword evidence="2" id="KW-1185">Reference proteome</keyword>